<dbReference type="EC" id="3.6.4.12" evidence="1"/>
<feature type="non-terminal residue" evidence="1">
    <location>
        <position position="362"/>
    </location>
</feature>
<protein>
    <submittedName>
        <fullName evidence="1">DNA repair helicase RAD25</fullName>
        <ecNumber evidence="1">3.6.4.12</ecNumber>
    </submittedName>
</protein>
<gene>
    <name evidence="1" type="primary">SSL2_3</name>
    <name evidence="1" type="ORF">LPJ66_012128</name>
</gene>
<keyword evidence="1" id="KW-0067">ATP-binding</keyword>
<reference evidence="1" key="1">
    <citation type="submission" date="2022-07" db="EMBL/GenBank/DDBJ databases">
        <title>Phylogenomic reconstructions and comparative analyses of Kickxellomycotina fungi.</title>
        <authorList>
            <person name="Reynolds N.K."/>
            <person name="Stajich J.E."/>
            <person name="Barry K."/>
            <person name="Grigoriev I.V."/>
            <person name="Crous P."/>
            <person name="Smith M.E."/>
        </authorList>
    </citation>
    <scope>NUCLEOTIDE SEQUENCE</scope>
    <source>
        <strain evidence="1">Benny 63K</strain>
    </source>
</reference>
<evidence type="ECO:0000313" key="1">
    <source>
        <dbReference type="EMBL" id="KAJ1877337.1"/>
    </source>
</evidence>
<keyword evidence="2" id="KW-1185">Reference proteome</keyword>
<dbReference type="Proteomes" id="UP001150581">
    <property type="component" value="Unassembled WGS sequence"/>
</dbReference>
<keyword evidence="1" id="KW-0347">Helicase</keyword>
<dbReference type="EMBL" id="JANBPG010004199">
    <property type="protein sequence ID" value="KAJ1877337.1"/>
    <property type="molecule type" value="Genomic_DNA"/>
</dbReference>
<keyword evidence="1" id="KW-0547">Nucleotide-binding</keyword>
<name>A0ACC1HWE0_9FUNG</name>
<sequence>MFGNGRARSGIIVLPCGAGKTLVGITAACTIKKSILCLCTSTVSVMQWKQQFMQWSTIKEEQIAVFTSEEKERFKGDAGLVISTFSMVANERKRSYETQKMMDFLTGQEWGMLLLDEVHVVPANMFRKVVGKIATHCKLGLTATLVREDDKIDDLNFLIGPKLYEANWMDLANKGHIAKVKCAEVWCNMTPEFYKAYLEETPRRKLLYYVMNPNKFRACQYLIKFHQSRGDKIIVFIDNVFALRCYAQTMRLPYICGSTSQRERMRILDNFQRNPAVSTIFLSKVGDTSIDLPEATCLIQVSSHYGSRRQEAQRLGRILRAKRRNDEGFNAFFYSLVSKNTKEMYYSTKRQQFLIDQGYSFK</sequence>
<comment type="caution">
    <text evidence="1">The sequence shown here is derived from an EMBL/GenBank/DDBJ whole genome shotgun (WGS) entry which is preliminary data.</text>
</comment>
<accession>A0ACC1HWE0</accession>
<proteinExistence type="predicted"/>
<organism evidence="1 2">
    <name type="scientific">Kickxella alabastrina</name>
    <dbReference type="NCBI Taxonomy" id="61397"/>
    <lineage>
        <taxon>Eukaryota</taxon>
        <taxon>Fungi</taxon>
        <taxon>Fungi incertae sedis</taxon>
        <taxon>Zoopagomycota</taxon>
        <taxon>Kickxellomycotina</taxon>
        <taxon>Kickxellomycetes</taxon>
        <taxon>Kickxellales</taxon>
        <taxon>Kickxellaceae</taxon>
        <taxon>Kickxella</taxon>
    </lineage>
</organism>
<keyword evidence="1" id="KW-0378">Hydrolase</keyword>
<evidence type="ECO:0000313" key="2">
    <source>
        <dbReference type="Proteomes" id="UP001150581"/>
    </source>
</evidence>